<dbReference type="InterPro" id="IPR014882">
    <property type="entry name" value="CathepsinC_exc"/>
</dbReference>
<dbReference type="Gene3D" id="2.40.128.80">
    <property type="entry name" value="Cathepsin C, exclusion domain"/>
    <property type="match status" value="1"/>
</dbReference>
<evidence type="ECO:0000256" key="7">
    <source>
        <dbReference type="ARBA" id="ARBA00023145"/>
    </source>
</evidence>
<dbReference type="InterPro" id="IPR000169">
    <property type="entry name" value="Pept_cys_AS"/>
</dbReference>
<dbReference type="PROSITE" id="PS00640">
    <property type="entry name" value="THIOL_PROTEASE_ASN"/>
    <property type="match status" value="1"/>
</dbReference>
<dbReference type="Proteomes" id="UP000041254">
    <property type="component" value="Unassembled WGS sequence"/>
</dbReference>
<feature type="compositionally biased region" description="Low complexity" evidence="14">
    <location>
        <begin position="694"/>
        <end position="790"/>
    </location>
</feature>
<dbReference type="Pfam" id="PF00112">
    <property type="entry name" value="Peptidase_C1"/>
    <property type="match status" value="1"/>
</dbReference>
<organism evidence="17 18">
    <name type="scientific">Vitrella brassicaformis (strain CCMP3155)</name>
    <dbReference type="NCBI Taxonomy" id="1169540"/>
    <lineage>
        <taxon>Eukaryota</taxon>
        <taxon>Sar</taxon>
        <taxon>Alveolata</taxon>
        <taxon>Colpodellida</taxon>
        <taxon>Vitrellaceae</taxon>
        <taxon>Vitrella</taxon>
    </lineage>
</organism>
<feature type="region of interest" description="Disordered" evidence="14">
    <location>
        <begin position="939"/>
        <end position="961"/>
    </location>
</feature>
<dbReference type="Pfam" id="PF08773">
    <property type="entry name" value="CathepsinC_exc"/>
    <property type="match status" value="1"/>
</dbReference>
<dbReference type="InParanoid" id="A0A0G4G6B1"/>
<name>A0A0G4G6B1_VITBC</name>
<dbReference type="InterPro" id="IPR013128">
    <property type="entry name" value="Peptidase_C1A"/>
</dbReference>
<comment type="catalytic activity">
    <reaction evidence="1">
        <text>Release of an N-terminal dipeptide, Xaa-Yaa-|-Zaa-, except when Xaa is Arg or Lys, or Yaa or Zaa is Pro.</text>
        <dbReference type="EC" id="3.4.14.1"/>
    </reaction>
</comment>
<feature type="region of interest" description="Disordered" evidence="14">
    <location>
        <begin position="675"/>
        <end position="797"/>
    </location>
</feature>
<dbReference type="VEuPathDB" id="CryptoDB:Vbra_17132"/>
<evidence type="ECO:0000256" key="3">
    <source>
        <dbReference type="ARBA" id="ARBA00008455"/>
    </source>
</evidence>
<keyword evidence="18" id="KW-1185">Reference proteome</keyword>
<dbReference type="EMBL" id="CDMY01000571">
    <property type="protein sequence ID" value="CEM23798.1"/>
    <property type="molecule type" value="Genomic_DNA"/>
</dbReference>
<dbReference type="GO" id="GO:0008239">
    <property type="term" value="F:dipeptidyl-peptidase activity"/>
    <property type="evidence" value="ECO:0007669"/>
    <property type="project" value="UniProtKB-EC"/>
</dbReference>
<keyword evidence="15" id="KW-0732">Signal</keyword>
<comment type="subunit">
    <text evidence="4">Tetramer of heterotrimers consisting of exclusion domain, heavy- and light chains.</text>
</comment>
<evidence type="ECO:0000256" key="9">
    <source>
        <dbReference type="ARBA" id="ARBA00029762"/>
    </source>
</evidence>
<dbReference type="EC" id="3.4.14.1" evidence="5"/>
<evidence type="ECO:0000259" key="16">
    <source>
        <dbReference type="SMART" id="SM00645"/>
    </source>
</evidence>
<evidence type="ECO:0000256" key="13">
    <source>
        <dbReference type="ARBA" id="ARBA00045556"/>
    </source>
</evidence>
<keyword evidence="7" id="KW-0865">Zymogen</keyword>
<dbReference type="InterPro" id="IPR038765">
    <property type="entry name" value="Papain-like_cys_pep_sf"/>
</dbReference>
<dbReference type="InterPro" id="IPR000668">
    <property type="entry name" value="Peptidase_C1A_C"/>
</dbReference>
<dbReference type="STRING" id="1169540.A0A0G4G6B1"/>
<evidence type="ECO:0000256" key="12">
    <source>
        <dbReference type="ARBA" id="ARBA00032961"/>
    </source>
</evidence>
<dbReference type="GO" id="GO:0006508">
    <property type="term" value="P:proteolysis"/>
    <property type="evidence" value="ECO:0007669"/>
    <property type="project" value="InterPro"/>
</dbReference>
<dbReference type="OrthoDB" id="640249at2759"/>
<dbReference type="Gene3D" id="3.90.70.10">
    <property type="entry name" value="Cysteine proteinases"/>
    <property type="match status" value="1"/>
</dbReference>
<feature type="region of interest" description="Disordered" evidence="14">
    <location>
        <begin position="217"/>
        <end position="249"/>
    </location>
</feature>
<feature type="signal peptide" evidence="15">
    <location>
        <begin position="1"/>
        <end position="32"/>
    </location>
</feature>
<evidence type="ECO:0000256" key="6">
    <source>
        <dbReference type="ARBA" id="ARBA00014709"/>
    </source>
</evidence>
<evidence type="ECO:0000256" key="15">
    <source>
        <dbReference type="SAM" id="SignalP"/>
    </source>
</evidence>
<evidence type="ECO:0000256" key="10">
    <source>
        <dbReference type="ARBA" id="ARBA00029779"/>
    </source>
</evidence>
<evidence type="ECO:0000313" key="18">
    <source>
        <dbReference type="Proteomes" id="UP000041254"/>
    </source>
</evidence>
<evidence type="ECO:0000256" key="2">
    <source>
        <dbReference type="ARBA" id="ARBA00001923"/>
    </source>
</evidence>
<accession>A0A0G4G6B1</accession>
<evidence type="ECO:0000313" key="17">
    <source>
        <dbReference type="EMBL" id="CEM23798.1"/>
    </source>
</evidence>
<comment type="similarity">
    <text evidence="3">Belongs to the peptidase C1 family.</text>
</comment>
<comment type="cofactor">
    <cofactor evidence="2">
        <name>chloride</name>
        <dbReference type="ChEBI" id="CHEBI:17996"/>
    </cofactor>
</comment>
<evidence type="ECO:0000256" key="4">
    <source>
        <dbReference type="ARBA" id="ARBA00011610"/>
    </source>
</evidence>
<dbReference type="InterPro" id="IPR025661">
    <property type="entry name" value="Pept_asp_AS"/>
</dbReference>
<keyword evidence="8" id="KW-0868">Chloride</keyword>
<dbReference type="SUPFAM" id="SSF75001">
    <property type="entry name" value="Dipeptidyl peptidase I (cathepsin C), exclusion domain"/>
    <property type="match status" value="1"/>
</dbReference>
<evidence type="ECO:0000256" key="14">
    <source>
        <dbReference type="SAM" id="MobiDB-lite"/>
    </source>
</evidence>
<reference evidence="17 18" key="1">
    <citation type="submission" date="2014-11" db="EMBL/GenBank/DDBJ databases">
        <authorList>
            <person name="Zhu J."/>
            <person name="Qi W."/>
            <person name="Song R."/>
        </authorList>
    </citation>
    <scope>NUCLEOTIDE SEQUENCE [LARGE SCALE GENOMIC DNA]</scope>
</reference>
<sequence>MHQSLVLQMMPLTAASLSLLLVPVLLLLSVEGDWVFTVSPLLGERQSCGHRRPDRVSLGKAAKAHVADGTFPPPTHTLCAQMLVWVHLEVPSSYVSMLPPLTEGKWTMVYDEGFEVRFPAVRFFAFSRFDLHDIGGHTYNVSHCGETLVGWQTTADREKWGCFVGRKASPEKENLILVTREQPMRSAAYDAPLALSTHERYVESLNTVQTDWSATLYPHMPGSTPREINDRAGIRRNRPPGEMRETSRKTHIDTNTNTDQILSFIQVGRGHPGANAISRLSSLLYRRAKQTHSLDWRDKDGLSFIEPVVDQGDCGSCYTVATLRMLTARKKILTRDPNAEPFSIAFPLYCSEYNQGCSGGYAFLTSKWSSDIGLVPARCYPYTTQGGCDLQCSAKEVGERWRVRDYGYVGGSYGRSSECAMIEALQRGPIVVSLEPKQDLMYYSTGIYTSTSERHSEWERVDHAVLCIGYGTDKHTGKKFWLLQNSWGPLWGEDGYFRIARGINDSGVESIAVEADVMQDTDGATVLNRCILSCVADHTPSLLTLSLTLTLSGSPARPQSSQFCLSDADCRHQSTCLKDLPDLPKQQRLVNGVSVAVGLCSEGSGWPVSSPDVARELGAFAAAIGQLPMPLAEVVLTDGRVCESDLDCGGVGAEEEGESKKAVCLPLLAGAEGLPHKGVCFGKDRGKRPKPKPSTKTTELPTTSSTEEPTTSTPEAAIATTTTEEPLTSTTRSPTTTTTEEPTTTPEATTTEEPTTSSSTSTTAEVTTTTEALTTTVAPTTTTSTTTELPIDLPPTISDGADEDACDGVEPEISGHQFIPLAGSGVPILPASPLLTNDTAFSVPAEDGVSFTFIAIPAVCVETLQMDILDEDGEVIEYPSGRSPFNVEQVSPFSAFGDMMTTFAPFSVTDEGPGTFTLVSVPTNGDLLGEPVLLSFDVPSSEESDRRSEDGTRPGAGSFLD</sequence>
<dbReference type="AlphaFoldDB" id="A0A0G4G6B1"/>
<feature type="chain" id="PRO_5005189558" description="Dipeptidyl peptidase 1" evidence="15">
    <location>
        <begin position="33"/>
        <end position="961"/>
    </location>
</feature>
<gene>
    <name evidence="17" type="ORF">Vbra_17132</name>
</gene>
<evidence type="ECO:0000256" key="8">
    <source>
        <dbReference type="ARBA" id="ARBA00023214"/>
    </source>
</evidence>
<dbReference type="PhylomeDB" id="A0A0G4G6B1"/>
<evidence type="ECO:0000256" key="5">
    <source>
        <dbReference type="ARBA" id="ARBA00012059"/>
    </source>
</evidence>
<dbReference type="InterPro" id="IPR036496">
    <property type="entry name" value="CathepsinC_exc_dom_sf"/>
</dbReference>
<evidence type="ECO:0000256" key="11">
    <source>
        <dbReference type="ARBA" id="ARBA00030778"/>
    </source>
</evidence>
<comment type="function">
    <text evidence="13">Thiol protease. Has dipeptidylpeptidase activity. Active against a broad range of dipeptide substrates composed of both polar and hydrophobic amino acids. Proline cannot occupy the P1 position and arginine cannot occupy the P2 position of the substrate. Can act as both an exopeptidase and endopeptidase. Activates serine proteases such as elastase, cathepsin G and granzymes A and B.</text>
</comment>
<dbReference type="PANTHER" id="PTHR12411">
    <property type="entry name" value="CYSTEINE PROTEASE FAMILY C1-RELATED"/>
    <property type="match status" value="1"/>
</dbReference>
<protein>
    <recommendedName>
        <fullName evidence="6">Dipeptidyl peptidase 1</fullName>
        <ecNumber evidence="5">3.4.14.1</ecNumber>
    </recommendedName>
    <alternativeName>
        <fullName evidence="10">Cathepsin C</fullName>
    </alternativeName>
    <alternativeName>
        <fullName evidence="9">Cathepsin J</fullName>
    </alternativeName>
    <alternativeName>
        <fullName evidence="12">Dipeptidyl peptidase I</fullName>
    </alternativeName>
    <alternativeName>
        <fullName evidence="11">Dipeptidyl transferase</fullName>
    </alternativeName>
</protein>
<dbReference type="PROSITE" id="PS00139">
    <property type="entry name" value="THIOL_PROTEASE_CYS"/>
    <property type="match status" value="1"/>
</dbReference>
<dbReference type="SMART" id="SM00645">
    <property type="entry name" value="Pept_C1"/>
    <property type="match status" value="1"/>
</dbReference>
<dbReference type="GO" id="GO:0008234">
    <property type="term" value="F:cysteine-type peptidase activity"/>
    <property type="evidence" value="ECO:0007669"/>
    <property type="project" value="InterPro"/>
</dbReference>
<feature type="domain" description="Peptidase C1A papain C-terminal" evidence="16">
    <location>
        <begin position="290"/>
        <end position="516"/>
    </location>
</feature>
<dbReference type="SUPFAM" id="SSF54001">
    <property type="entry name" value="Cysteine proteinases"/>
    <property type="match status" value="1"/>
</dbReference>
<proteinExistence type="inferred from homology"/>
<feature type="compositionally biased region" description="Basic and acidic residues" evidence="14">
    <location>
        <begin position="227"/>
        <end position="249"/>
    </location>
</feature>
<feature type="compositionally biased region" description="Basic and acidic residues" evidence="14">
    <location>
        <begin position="943"/>
        <end position="952"/>
    </location>
</feature>
<evidence type="ECO:0000256" key="1">
    <source>
        <dbReference type="ARBA" id="ARBA00000738"/>
    </source>
</evidence>